<dbReference type="InterPro" id="IPR050104">
    <property type="entry name" value="FMN-dep_NADH:Q_OxRdtase_AzoR1"/>
</dbReference>
<dbReference type="PANTHER" id="PTHR43741:SF4">
    <property type="entry name" value="FMN-DEPENDENT NADH:QUINONE OXIDOREDUCTASE"/>
    <property type="match status" value="1"/>
</dbReference>
<evidence type="ECO:0000256" key="1">
    <source>
        <dbReference type="ARBA" id="ARBA00022630"/>
    </source>
</evidence>
<evidence type="ECO:0000256" key="6">
    <source>
        <dbReference type="HAMAP-Rule" id="MF_01216"/>
    </source>
</evidence>
<dbReference type="InterPro" id="IPR003680">
    <property type="entry name" value="Flavodoxin_fold"/>
</dbReference>
<name>A0ABS4DVU6_9HYPH</name>
<proteinExistence type="inferred from homology"/>
<keyword evidence="2 6" id="KW-0288">FMN</keyword>
<reference evidence="8 9" key="1">
    <citation type="submission" date="2021-03" db="EMBL/GenBank/DDBJ databases">
        <title>Genomic Encyclopedia of Type Strains, Phase IV (KMG-IV): sequencing the most valuable type-strain genomes for metagenomic binning, comparative biology and taxonomic classification.</title>
        <authorList>
            <person name="Goeker M."/>
        </authorList>
    </citation>
    <scope>NUCLEOTIDE SEQUENCE [LARGE SCALE GENOMIC DNA]</scope>
    <source>
        <strain evidence="8 9">DSM 21600</strain>
    </source>
</reference>
<comment type="catalytic activity">
    <reaction evidence="5">
        <text>N,N-dimethyl-1,4-phenylenediamine + anthranilate + 2 NAD(+) = 2-(4-dimethylaminophenyl)diazenylbenzoate + 2 NADH + 2 H(+)</text>
        <dbReference type="Rhea" id="RHEA:55872"/>
        <dbReference type="ChEBI" id="CHEBI:15378"/>
        <dbReference type="ChEBI" id="CHEBI:15783"/>
        <dbReference type="ChEBI" id="CHEBI:16567"/>
        <dbReference type="ChEBI" id="CHEBI:57540"/>
        <dbReference type="ChEBI" id="CHEBI:57945"/>
        <dbReference type="ChEBI" id="CHEBI:71579"/>
        <dbReference type="EC" id="1.7.1.17"/>
    </reaction>
    <physiologicalReaction direction="right-to-left" evidence="5">
        <dbReference type="Rhea" id="RHEA:55874"/>
    </physiologicalReaction>
</comment>
<evidence type="ECO:0000256" key="5">
    <source>
        <dbReference type="ARBA" id="ARBA00048542"/>
    </source>
</evidence>
<dbReference type="EMBL" id="JAGGJU010000003">
    <property type="protein sequence ID" value="MBP1849821.1"/>
    <property type="molecule type" value="Genomic_DNA"/>
</dbReference>
<evidence type="ECO:0000256" key="2">
    <source>
        <dbReference type="ARBA" id="ARBA00022643"/>
    </source>
</evidence>
<keyword evidence="1 6" id="KW-0285">Flavoprotein</keyword>
<accession>A0ABS4DVU6</accession>
<dbReference type="RefSeq" id="WP_209943224.1">
    <property type="nucleotide sequence ID" value="NZ_JAGGJU010000003.1"/>
</dbReference>
<keyword evidence="3 6" id="KW-0560">Oxidoreductase</keyword>
<dbReference type="Proteomes" id="UP000759443">
    <property type="component" value="Unassembled WGS sequence"/>
</dbReference>
<comment type="cofactor">
    <cofactor evidence="6">
        <name>FMN</name>
        <dbReference type="ChEBI" id="CHEBI:58210"/>
    </cofactor>
    <text evidence="6">Binds 1 FMN per subunit.</text>
</comment>
<evidence type="ECO:0000259" key="7">
    <source>
        <dbReference type="Pfam" id="PF02525"/>
    </source>
</evidence>
<feature type="binding site" evidence="6">
    <location>
        <begin position="16"/>
        <end position="18"/>
    </location>
    <ligand>
        <name>FMN</name>
        <dbReference type="ChEBI" id="CHEBI:58210"/>
    </ligand>
</feature>
<evidence type="ECO:0000313" key="9">
    <source>
        <dbReference type="Proteomes" id="UP000759443"/>
    </source>
</evidence>
<organism evidence="8 9">
    <name type="scientific">Rhizobium halophytocola</name>
    <dbReference type="NCBI Taxonomy" id="735519"/>
    <lineage>
        <taxon>Bacteria</taxon>
        <taxon>Pseudomonadati</taxon>
        <taxon>Pseudomonadota</taxon>
        <taxon>Alphaproteobacteria</taxon>
        <taxon>Hyphomicrobiales</taxon>
        <taxon>Rhizobiaceae</taxon>
        <taxon>Rhizobium/Agrobacterium group</taxon>
        <taxon>Rhizobium</taxon>
    </lineage>
</organism>
<dbReference type="PANTHER" id="PTHR43741">
    <property type="entry name" value="FMN-DEPENDENT NADH-AZOREDUCTASE 1"/>
    <property type="match status" value="1"/>
</dbReference>
<feature type="binding site" evidence="6">
    <location>
        <position position="10"/>
    </location>
    <ligand>
        <name>FMN</name>
        <dbReference type="ChEBI" id="CHEBI:58210"/>
    </ligand>
</feature>
<comment type="caution">
    <text evidence="6">Lacks conserved residue(s) required for the propagation of feature annotation.</text>
</comment>
<feature type="domain" description="Flavodoxin-like fold" evidence="7">
    <location>
        <begin position="3"/>
        <end position="197"/>
    </location>
</feature>
<comment type="subunit">
    <text evidence="6">Homodimer.</text>
</comment>
<dbReference type="Gene3D" id="3.40.50.360">
    <property type="match status" value="1"/>
</dbReference>
<comment type="function">
    <text evidence="6">Also exhibits azoreductase activity. Catalyzes the reductive cleavage of the azo bond in aromatic azo compounds to the corresponding amines.</text>
</comment>
<dbReference type="EC" id="1.6.5.-" evidence="6"/>
<evidence type="ECO:0000256" key="3">
    <source>
        <dbReference type="ARBA" id="ARBA00023002"/>
    </source>
</evidence>
<comment type="function">
    <text evidence="6">Quinone reductase that provides resistance to thiol-specific stress caused by electrophilic quinones.</text>
</comment>
<dbReference type="GO" id="GO:0016491">
    <property type="term" value="F:oxidoreductase activity"/>
    <property type="evidence" value="ECO:0007669"/>
    <property type="project" value="UniProtKB-KW"/>
</dbReference>
<dbReference type="InterPro" id="IPR023048">
    <property type="entry name" value="NADH:quinone_OxRdtase_FMN_depd"/>
</dbReference>
<dbReference type="EC" id="1.7.1.17" evidence="6"/>
<sequence>MSSILLVRGSTRGNDSVSGKVAKALAEGLAAGGTIVERDLVATPLPHIGTDFSSAIRLASEDRTPAQAEAIAISDKEVDELLAADTLVISSGFVNFGITSILKSWIDHIARAGRTFRYTENGPEGLVQGKKAYIVLASGGVYSSGPAAALDFAEPYLRSVLGFIGIKDVQVIRVEGIAMGPEAAEKAIAGALAQASELAKAA</sequence>
<dbReference type="Pfam" id="PF02525">
    <property type="entry name" value="Flavodoxin_2"/>
    <property type="match status" value="1"/>
</dbReference>
<evidence type="ECO:0000256" key="4">
    <source>
        <dbReference type="ARBA" id="ARBA00023027"/>
    </source>
</evidence>
<protein>
    <recommendedName>
        <fullName evidence="6">FMN dependent NADH:quinone oxidoreductase</fullName>
        <ecNumber evidence="6">1.6.5.-</ecNumber>
    </recommendedName>
    <alternativeName>
        <fullName evidence="6">Azo-dye reductase</fullName>
    </alternativeName>
    <alternativeName>
        <fullName evidence="6">FMN-dependent NADH-azo compound oxidoreductase</fullName>
    </alternativeName>
    <alternativeName>
        <fullName evidence="6">FMN-dependent NADH-azoreductase</fullName>
        <ecNumber evidence="6">1.7.1.17</ecNumber>
    </alternativeName>
</protein>
<comment type="similarity">
    <text evidence="6">Belongs to the azoreductase type 1 family.</text>
</comment>
<gene>
    <name evidence="6" type="primary">azoR</name>
    <name evidence="8" type="ORF">J2Z17_001242</name>
</gene>
<keyword evidence="9" id="KW-1185">Reference proteome</keyword>
<dbReference type="InterPro" id="IPR029039">
    <property type="entry name" value="Flavoprotein-like_sf"/>
</dbReference>
<comment type="caution">
    <text evidence="8">The sequence shown here is derived from an EMBL/GenBank/DDBJ whole genome shotgun (WGS) entry which is preliminary data.</text>
</comment>
<evidence type="ECO:0000313" key="8">
    <source>
        <dbReference type="EMBL" id="MBP1849821.1"/>
    </source>
</evidence>
<dbReference type="SUPFAM" id="SSF52218">
    <property type="entry name" value="Flavoproteins"/>
    <property type="match status" value="1"/>
</dbReference>
<comment type="catalytic activity">
    <reaction evidence="6">
        <text>2 a quinone + NADH + H(+) = 2 a 1,4-benzosemiquinone + NAD(+)</text>
        <dbReference type="Rhea" id="RHEA:65952"/>
        <dbReference type="ChEBI" id="CHEBI:15378"/>
        <dbReference type="ChEBI" id="CHEBI:57540"/>
        <dbReference type="ChEBI" id="CHEBI:57945"/>
        <dbReference type="ChEBI" id="CHEBI:132124"/>
        <dbReference type="ChEBI" id="CHEBI:134225"/>
    </reaction>
</comment>
<dbReference type="HAMAP" id="MF_01216">
    <property type="entry name" value="Azoreductase_type1"/>
    <property type="match status" value="1"/>
</dbReference>
<keyword evidence="4 6" id="KW-0520">NAD</keyword>